<dbReference type="Gene3D" id="2.60.40.1470">
    <property type="entry name" value="ApaG domain"/>
    <property type="match status" value="1"/>
</dbReference>
<reference evidence="3 4" key="1">
    <citation type="submission" date="2020-10" db="EMBL/GenBank/DDBJ databases">
        <title>Wide distribution of Phycisphaera-like planctomycetes from WD2101 soil group in peatlands and genome analysis of the first cultivated representative.</title>
        <authorList>
            <person name="Dedysh S.N."/>
            <person name="Beletsky A.V."/>
            <person name="Ivanova A."/>
            <person name="Kulichevskaya I.S."/>
            <person name="Suzina N.E."/>
            <person name="Philippov D.A."/>
            <person name="Rakitin A.L."/>
            <person name="Mardanov A.V."/>
            <person name="Ravin N.V."/>
        </authorList>
    </citation>
    <scope>NUCLEOTIDE SEQUENCE [LARGE SCALE GENOMIC DNA]</scope>
    <source>
        <strain evidence="3 4">M1803</strain>
    </source>
</reference>
<name>A0A7M2X015_9BACT</name>
<evidence type="ECO:0000256" key="1">
    <source>
        <dbReference type="ARBA" id="ARBA00017693"/>
    </source>
</evidence>
<dbReference type="NCBIfam" id="NF003967">
    <property type="entry name" value="PRK05461.1"/>
    <property type="match status" value="1"/>
</dbReference>
<dbReference type="HAMAP" id="MF_00791">
    <property type="entry name" value="ApaG"/>
    <property type="match status" value="1"/>
</dbReference>
<evidence type="ECO:0000313" key="3">
    <source>
        <dbReference type="EMBL" id="QOV90431.1"/>
    </source>
</evidence>
<gene>
    <name evidence="3" type="primary">apaG</name>
    <name evidence="3" type="ORF">IPV69_03420</name>
</gene>
<dbReference type="PANTHER" id="PTHR47191">
    <property type="entry name" value="OS05G0170800 PROTEIN"/>
    <property type="match status" value="1"/>
</dbReference>
<dbReference type="KEGG" id="hbs:IPV69_03420"/>
<evidence type="ECO:0000259" key="2">
    <source>
        <dbReference type="PROSITE" id="PS51087"/>
    </source>
</evidence>
<organism evidence="3 4">
    <name type="scientific">Humisphaera borealis</name>
    <dbReference type="NCBI Taxonomy" id="2807512"/>
    <lineage>
        <taxon>Bacteria</taxon>
        <taxon>Pseudomonadati</taxon>
        <taxon>Planctomycetota</taxon>
        <taxon>Phycisphaerae</taxon>
        <taxon>Tepidisphaerales</taxon>
        <taxon>Tepidisphaeraceae</taxon>
        <taxon>Humisphaera</taxon>
    </lineage>
</organism>
<feature type="domain" description="ApaG" evidence="2">
    <location>
        <begin position="8"/>
        <end position="132"/>
    </location>
</feature>
<dbReference type="Proteomes" id="UP000593765">
    <property type="component" value="Chromosome"/>
</dbReference>
<evidence type="ECO:0000313" key="4">
    <source>
        <dbReference type="Proteomes" id="UP000593765"/>
    </source>
</evidence>
<dbReference type="SUPFAM" id="SSF110069">
    <property type="entry name" value="ApaG-like"/>
    <property type="match status" value="1"/>
</dbReference>
<proteinExistence type="inferred from homology"/>
<keyword evidence="4" id="KW-1185">Reference proteome</keyword>
<accession>A0A7M2X015</accession>
<dbReference type="EMBL" id="CP063458">
    <property type="protein sequence ID" value="QOV90431.1"/>
    <property type="molecule type" value="Genomic_DNA"/>
</dbReference>
<dbReference type="AlphaFoldDB" id="A0A7M2X015"/>
<dbReference type="Pfam" id="PF04379">
    <property type="entry name" value="DUF525"/>
    <property type="match status" value="1"/>
</dbReference>
<dbReference type="InterPro" id="IPR007474">
    <property type="entry name" value="ApaG_domain"/>
</dbReference>
<dbReference type="RefSeq" id="WP_206293513.1">
    <property type="nucleotide sequence ID" value="NZ_CP063458.1"/>
</dbReference>
<dbReference type="InterPro" id="IPR050718">
    <property type="entry name" value="ApaG-like"/>
</dbReference>
<dbReference type="PROSITE" id="PS51087">
    <property type="entry name" value="APAG"/>
    <property type="match status" value="1"/>
</dbReference>
<protein>
    <recommendedName>
        <fullName evidence="1">Protein ApaG</fullName>
    </recommendedName>
</protein>
<dbReference type="PANTHER" id="PTHR47191:SF2">
    <property type="entry name" value="OS05G0170800 PROTEIN"/>
    <property type="match status" value="1"/>
</dbReference>
<sequence>MATPELSNTETNGIRVGATAYFLPEESDPDDRKFLFGYTIVIKNEGTEPAQLVSRYWLIIDGNGRQEEVRGPGVIGQTPRLEPGQAFKYQSYCPLKTAWGTMEGEYEMRRDDGSTFQAKIARFYLAAAQPAMK</sequence>
<dbReference type="InterPro" id="IPR023065">
    <property type="entry name" value="Uncharacterised_ApaG"/>
</dbReference>
<dbReference type="InterPro" id="IPR036767">
    <property type="entry name" value="ApaG_sf"/>
</dbReference>